<feature type="compositionally biased region" description="Polar residues" evidence="1">
    <location>
        <begin position="15"/>
        <end position="34"/>
    </location>
</feature>
<reference evidence="2" key="1">
    <citation type="submission" date="2019-06" db="EMBL/GenBank/DDBJ databases">
        <authorList>
            <person name="Zheng W."/>
        </authorList>
    </citation>
    <scope>NUCLEOTIDE SEQUENCE</scope>
    <source>
        <strain evidence="2">QDHG01</strain>
    </source>
</reference>
<dbReference type="EMBL" id="RRYP01014784">
    <property type="protein sequence ID" value="TNV75805.1"/>
    <property type="molecule type" value="Genomic_DNA"/>
</dbReference>
<comment type="caution">
    <text evidence="2">The sequence shown here is derived from an EMBL/GenBank/DDBJ whole genome shotgun (WGS) entry which is preliminary data.</text>
</comment>
<dbReference type="AlphaFoldDB" id="A0A8J8NKB6"/>
<sequence length="126" mass="13970">MIQPQDKPIKEKANKPQNGCVATQATGKNQSNFPSEAFRLPSRIGTLRDIQKENSKSLSTFIDSITKTNTSISDFSNSITSMCNSLAMMHRSMSNYKKEVSQGMQILGNFGDVKGDNGNAKQKRRH</sequence>
<feature type="region of interest" description="Disordered" evidence="1">
    <location>
        <begin position="1"/>
        <end position="36"/>
    </location>
</feature>
<protein>
    <submittedName>
        <fullName evidence="2">Uncharacterized protein</fullName>
    </submittedName>
</protein>
<name>A0A8J8NKB6_HALGN</name>
<gene>
    <name evidence="2" type="ORF">FGO68_gene8588</name>
</gene>
<evidence type="ECO:0000256" key="1">
    <source>
        <dbReference type="SAM" id="MobiDB-lite"/>
    </source>
</evidence>
<evidence type="ECO:0000313" key="3">
    <source>
        <dbReference type="Proteomes" id="UP000785679"/>
    </source>
</evidence>
<evidence type="ECO:0000313" key="2">
    <source>
        <dbReference type="EMBL" id="TNV75805.1"/>
    </source>
</evidence>
<keyword evidence="3" id="KW-1185">Reference proteome</keyword>
<accession>A0A8J8NKB6</accession>
<proteinExistence type="predicted"/>
<dbReference type="Proteomes" id="UP000785679">
    <property type="component" value="Unassembled WGS sequence"/>
</dbReference>
<organism evidence="2 3">
    <name type="scientific">Halteria grandinella</name>
    <dbReference type="NCBI Taxonomy" id="5974"/>
    <lineage>
        <taxon>Eukaryota</taxon>
        <taxon>Sar</taxon>
        <taxon>Alveolata</taxon>
        <taxon>Ciliophora</taxon>
        <taxon>Intramacronucleata</taxon>
        <taxon>Spirotrichea</taxon>
        <taxon>Stichotrichia</taxon>
        <taxon>Sporadotrichida</taxon>
        <taxon>Halteriidae</taxon>
        <taxon>Halteria</taxon>
    </lineage>
</organism>